<feature type="region of interest" description="Disordered" evidence="1">
    <location>
        <begin position="51"/>
        <end position="83"/>
    </location>
</feature>
<accession>A0ABU6RUT2</accession>
<proteinExistence type="predicted"/>
<gene>
    <name evidence="2" type="ORF">PIB30_091148</name>
</gene>
<sequence>MSRVEGGARGSNGPDWIWKEGVTRLMLPESGGTYGGEVDIKLLGTDRGSEYVMEDEKRSRKEDLKGAKTQLGREKKRFTHYQE</sequence>
<protein>
    <submittedName>
        <fullName evidence="2">Uncharacterized protein</fullName>
    </submittedName>
</protein>
<keyword evidence="3" id="KW-1185">Reference proteome</keyword>
<feature type="compositionally biased region" description="Basic and acidic residues" evidence="1">
    <location>
        <begin position="54"/>
        <end position="66"/>
    </location>
</feature>
<evidence type="ECO:0000313" key="2">
    <source>
        <dbReference type="EMBL" id="MED6127752.1"/>
    </source>
</evidence>
<comment type="caution">
    <text evidence="2">The sequence shown here is derived from an EMBL/GenBank/DDBJ whole genome shotgun (WGS) entry which is preliminary data.</text>
</comment>
<organism evidence="2 3">
    <name type="scientific">Stylosanthes scabra</name>
    <dbReference type="NCBI Taxonomy" id="79078"/>
    <lineage>
        <taxon>Eukaryota</taxon>
        <taxon>Viridiplantae</taxon>
        <taxon>Streptophyta</taxon>
        <taxon>Embryophyta</taxon>
        <taxon>Tracheophyta</taxon>
        <taxon>Spermatophyta</taxon>
        <taxon>Magnoliopsida</taxon>
        <taxon>eudicotyledons</taxon>
        <taxon>Gunneridae</taxon>
        <taxon>Pentapetalae</taxon>
        <taxon>rosids</taxon>
        <taxon>fabids</taxon>
        <taxon>Fabales</taxon>
        <taxon>Fabaceae</taxon>
        <taxon>Papilionoideae</taxon>
        <taxon>50 kb inversion clade</taxon>
        <taxon>dalbergioids sensu lato</taxon>
        <taxon>Dalbergieae</taxon>
        <taxon>Pterocarpus clade</taxon>
        <taxon>Stylosanthes</taxon>
    </lineage>
</organism>
<evidence type="ECO:0000256" key="1">
    <source>
        <dbReference type="SAM" id="MobiDB-lite"/>
    </source>
</evidence>
<name>A0ABU6RUT2_9FABA</name>
<dbReference type="Proteomes" id="UP001341840">
    <property type="component" value="Unassembled WGS sequence"/>
</dbReference>
<dbReference type="EMBL" id="JASCZI010032010">
    <property type="protein sequence ID" value="MED6127752.1"/>
    <property type="molecule type" value="Genomic_DNA"/>
</dbReference>
<evidence type="ECO:0000313" key="3">
    <source>
        <dbReference type="Proteomes" id="UP001341840"/>
    </source>
</evidence>
<reference evidence="2 3" key="1">
    <citation type="journal article" date="2023" name="Plants (Basel)">
        <title>Bridging the Gap: Combining Genomics and Transcriptomics Approaches to Understand Stylosanthes scabra, an Orphan Legume from the Brazilian Caatinga.</title>
        <authorList>
            <person name="Ferreira-Neto J.R.C."/>
            <person name="da Silva M.D."/>
            <person name="Binneck E."/>
            <person name="de Melo N.F."/>
            <person name="da Silva R.H."/>
            <person name="de Melo A.L.T.M."/>
            <person name="Pandolfi V."/>
            <person name="Bustamante F.O."/>
            <person name="Brasileiro-Vidal A.C."/>
            <person name="Benko-Iseppon A.M."/>
        </authorList>
    </citation>
    <scope>NUCLEOTIDE SEQUENCE [LARGE SCALE GENOMIC DNA]</scope>
    <source>
        <tissue evidence="2">Leaves</tissue>
    </source>
</reference>
<feature type="compositionally biased region" description="Basic residues" evidence="1">
    <location>
        <begin position="74"/>
        <end position="83"/>
    </location>
</feature>